<protein>
    <submittedName>
        <fullName evidence="9">Peptide ABC transporter, permease protein</fullName>
    </submittedName>
</protein>
<accession>Q9RYU7</accession>
<keyword evidence="4 7" id="KW-0812">Transmembrane</keyword>
<sequence length="328" mass="35996">MLCCHMLNYTLRRILGMIPTLLVISVLCFLVIKLQPGSFIDQYLEDPRFSKETVANITRQLGLDQPAWKQYLNWITGVVTRLDFGYSFASGAPVTSIIGERLGWTVFIAALTLALTWLIAVPLGIYTAFNRYGIPAQIANFLGYVGLAIPDFLAALLLVVLVRQLGGTNVGGLFRPDMIDAPWSFAKVLDLLAHLWIPVLAVGLEGVAGLMRQMRASTLDVLSQDYIRTAKAKGLPQGRVIWKHAVRNAINPLISLAGLSLPTLISGTIIISIVMSLPTIGPLLYDSLLNKDQYTAMTLLMLSAFLLLIGNLLSDLALAWADPRVRYS</sequence>
<dbReference type="EMBL" id="AE001825">
    <property type="protein sequence ID" value="AAF12420.1"/>
    <property type="molecule type" value="Genomic_DNA"/>
</dbReference>
<dbReference type="PROSITE" id="PS50928">
    <property type="entry name" value="ABC_TM1"/>
    <property type="match status" value="1"/>
</dbReference>
<dbReference type="GO" id="GO:0005886">
    <property type="term" value="C:plasma membrane"/>
    <property type="evidence" value="ECO:0000318"/>
    <property type="project" value="GO_Central"/>
</dbReference>
<feature type="transmembrane region" description="Helical" evidence="7">
    <location>
        <begin position="104"/>
        <end position="129"/>
    </location>
</feature>
<keyword evidence="3" id="KW-1003">Cell membrane</keyword>
<evidence type="ECO:0000256" key="7">
    <source>
        <dbReference type="RuleBase" id="RU363032"/>
    </source>
</evidence>
<evidence type="ECO:0000256" key="5">
    <source>
        <dbReference type="ARBA" id="ARBA00022989"/>
    </source>
</evidence>
<dbReference type="InterPro" id="IPR000515">
    <property type="entry name" value="MetI-like"/>
</dbReference>
<dbReference type="eggNOG" id="COG0601">
    <property type="taxonomic scope" value="Bacteria"/>
</dbReference>
<dbReference type="KEGG" id="dra:DR_A0209"/>
<evidence type="ECO:0000256" key="6">
    <source>
        <dbReference type="ARBA" id="ARBA00023136"/>
    </source>
</evidence>
<dbReference type="OrthoDB" id="24153at2"/>
<name>Q9RYU7_DEIRA</name>
<dbReference type="InParanoid" id="Q9RYU7"/>
<dbReference type="PaxDb" id="243230-DR_A0209"/>
<dbReference type="STRING" id="243230.DR_A0209"/>
<keyword evidence="2 7" id="KW-0813">Transport</keyword>
<dbReference type="Pfam" id="PF00528">
    <property type="entry name" value="BPD_transp_1"/>
    <property type="match status" value="1"/>
</dbReference>
<dbReference type="AlphaFoldDB" id="Q9RYU7"/>
<dbReference type="InterPro" id="IPR045621">
    <property type="entry name" value="BPD_transp_1_N"/>
</dbReference>
<evidence type="ECO:0000313" key="9">
    <source>
        <dbReference type="EMBL" id="AAF12420.1"/>
    </source>
</evidence>
<dbReference type="SUPFAM" id="SSF161098">
    <property type="entry name" value="MetI-like"/>
    <property type="match status" value="1"/>
</dbReference>
<dbReference type="PIR" id="D75573">
    <property type="entry name" value="D75573"/>
</dbReference>
<dbReference type="InterPro" id="IPR035906">
    <property type="entry name" value="MetI-like_sf"/>
</dbReference>
<reference evidence="9 10" key="1">
    <citation type="journal article" date="1999" name="Science">
        <title>Genome sequence of the radioresistant bacterium Deinococcus radiodurans R1.</title>
        <authorList>
            <person name="White O."/>
            <person name="Eisen J.A."/>
            <person name="Heidelberg J.F."/>
            <person name="Hickey E.K."/>
            <person name="Peterson J.D."/>
            <person name="Dodson R.J."/>
            <person name="Haft D.H."/>
            <person name="Gwinn M.L."/>
            <person name="Nelson W.C."/>
            <person name="Richardson D.L."/>
            <person name="Moffat K.S."/>
            <person name="Qin H."/>
            <person name="Jiang L."/>
            <person name="Pamphile W."/>
            <person name="Crosby M."/>
            <person name="Shen M."/>
            <person name="Vamathevan J.J."/>
            <person name="Lam P."/>
            <person name="McDonald L."/>
            <person name="Utterback T."/>
            <person name="Zalewski C."/>
            <person name="Makarova K.S."/>
            <person name="Aravind L."/>
            <person name="Daly M.J."/>
            <person name="Minton K.W."/>
            <person name="Fleischmann R.D."/>
            <person name="Ketchum K.A."/>
            <person name="Nelson K.E."/>
            <person name="Salzberg S."/>
            <person name="Smith H.O."/>
            <person name="Venter J.C."/>
            <person name="Fraser C.M."/>
        </authorList>
    </citation>
    <scope>NUCLEOTIDE SEQUENCE [LARGE SCALE GENOMIC DNA]</scope>
    <source>
        <strain evidence="10">ATCC 13939 / DSM 20539 / JCM 16871 / LMG 4051 / NBRC 15346 / NCIMB 9279 / R1 / VKM B-1422</strain>
    </source>
</reference>
<keyword evidence="5 7" id="KW-1133">Transmembrane helix</keyword>
<comment type="subcellular location">
    <subcellularLocation>
        <location evidence="1 7">Cell membrane</location>
        <topology evidence="1 7">Multi-pass membrane protein</topology>
    </subcellularLocation>
</comment>
<dbReference type="CDD" id="cd06261">
    <property type="entry name" value="TM_PBP2"/>
    <property type="match status" value="1"/>
</dbReference>
<comment type="similarity">
    <text evidence="7">Belongs to the binding-protein-dependent transport system permease family.</text>
</comment>
<dbReference type="Gene3D" id="1.10.3720.10">
    <property type="entry name" value="MetI-like"/>
    <property type="match status" value="1"/>
</dbReference>
<dbReference type="PANTHER" id="PTHR30465">
    <property type="entry name" value="INNER MEMBRANE ABC TRANSPORTER"/>
    <property type="match status" value="1"/>
</dbReference>
<keyword evidence="10" id="KW-1185">Reference proteome</keyword>
<gene>
    <name evidence="9" type="ordered locus">DR_A0209</name>
</gene>
<feature type="transmembrane region" description="Helical" evidence="7">
    <location>
        <begin position="14"/>
        <end position="32"/>
    </location>
</feature>
<evidence type="ECO:0000259" key="8">
    <source>
        <dbReference type="PROSITE" id="PS50928"/>
    </source>
</evidence>
<dbReference type="GO" id="GO:0022857">
    <property type="term" value="F:transmembrane transporter activity"/>
    <property type="evidence" value="ECO:0000318"/>
    <property type="project" value="GO_Central"/>
</dbReference>
<organism evidence="9 10">
    <name type="scientific">Deinococcus radiodurans (strain ATCC 13939 / DSM 20539 / JCM 16871 / CCUG 27074 / LMG 4051 / NBRC 15346 / NCIMB 9279 / VKM B-1422 / R1)</name>
    <dbReference type="NCBI Taxonomy" id="243230"/>
    <lineage>
        <taxon>Bacteria</taxon>
        <taxon>Thermotogati</taxon>
        <taxon>Deinococcota</taxon>
        <taxon>Deinococci</taxon>
        <taxon>Deinococcales</taxon>
        <taxon>Deinococcaceae</taxon>
        <taxon>Deinococcus</taxon>
    </lineage>
</organism>
<feature type="transmembrane region" description="Helical" evidence="7">
    <location>
        <begin position="297"/>
        <end position="321"/>
    </location>
</feature>
<evidence type="ECO:0000256" key="3">
    <source>
        <dbReference type="ARBA" id="ARBA00022475"/>
    </source>
</evidence>
<keyword evidence="6 7" id="KW-0472">Membrane</keyword>
<feature type="domain" description="ABC transmembrane type-1" evidence="8">
    <location>
        <begin position="102"/>
        <end position="318"/>
    </location>
</feature>
<evidence type="ECO:0000256" key="1">
    <source>
        <dbReference type="ARBA" id="ARBA00004651"/>
    </source>
</evidence>
<evidence type="ECO:0000256" key="4">
    <source>
        <dbReference type="ARBA" id="ARBA00022692"/>
    </source>
</evidence>
<dbReference type="Pfam" id="PF19300">
    <property type="entry name" value="BPD_transp_1_N"/>
    <property type="match status" value="1"/>
</dbReference>
<feature type="transmembrane region" description="Helical" evidence="7">
    <location>
        <begin position="141"/>
        <end position="162"/>
    </location>
</feature>
<dbReference type="Proteomes" id="UP000002524">
    <property type="component" value="Chromosome 2"/>
</dbReference>
<dbReference type="PANTHER" id="PTHR30465:SF43">
    <property type="entry name" value="OLIGOPEPTIDE ABC TRANSPORTER, PERMEASE PROTEIN"/>
    <property type="match status" value="1"/>
</dbReference>
<feature type="transmembrane region" description="Helical" evidence="7">
    <location>
        <begin position="191"/>
        <end position="211"/>
    </location>
</feature>
<dbReference type="PATRIC" id="fig|243230.17.peg.3098"/>
<dbReference type="EnsemblBacteria" id="AAF12420">
    <property type="protein sequence ID" value="AAF12420"/>
    <property type="gene ID" value="DR_A0209"/>
</dbReference>
<evidence type="ECO:0000313" key="10">
    <source>
        <dbReference type="Proteomes" id="UP000002524"/>
    </source>
</evidence>
<feature type="transmembrane region" description="Helical" evidence="7">
    <location>
        <begin position="253"/>
        <end position="277"/>
    </location>
</feature>
<dbReference type="HOGENOM" id="CLU_036879_1_1_0"/>
<proteinExistence type="inferred from homology"/>
<evidence type="ECO:0000256" key="2">
    <source>
        <dbReference type="ARBA" id="ARBA00022448"/>
    </source>
</evidence>